<dbReference type="RefSeq" id="WP_145034453.1">
    <property type="nucleotide sequence ID" value="NZ_CP036271.1"/>
</dbReference>
<dbReference type="Pfam" id="PF04715">
    <property type="entry name" value="Anth_synt_I_N"/>
    <property type="match status" value="1"/>
</dbReference>
<dbReference type="GO" id="GO:0046820">
    <property type="term" value="F:4-amino-4-deoxychorismate synthase activity"/>
    <property type="evidence" value="ECO:0007669"/>
    <property type="project" value="UniProtKB-EC"/>
</dbReference>
<feature type="compositionally biased region" description="Low complexity" evidence="3">
    <location>
        <begin position="186"/>
        <end position="197"/>
    </location>
</feature>
<dbReference type="SUPFAM" id="SSF56322">
    <property type="entry name" value="ADC synthase"/>
    <property type="match status" value="1"/>
</dbReference>
<dbReference type="PRINTS" id="PR00095">
    <property type="entry name" value="ANTSNTHASEI"/>
</dbReference>
<dbReference type="EC" id="2.6.1.85" evidence="1"/>
<feature type="domain" description="Chorismate-utilising enzyme C-terminal" evidence="4">
    <location>
        <begin position="213"/>
        <end position="465"/>
    </location>
</feature>
<evidence type="ECO:0000259" key="4">
    <source>
        <dbReference type="Pfam" id="PF00425"/>
    </source>
</evidence>
<evidence type="ECO:0000313" key="7">
    <source>
        <dbReference type="Proteomes" id="UP000315700"/>
    </source>
</evidence>
<dbReference type="InterPro" id="IPR019999">
    <property type="entry name" value="Anth_synth_I-like"/>
</dbReference>
<sequence length="480" mass="52231">MSDVPLVVELPLPPRPELALARLQTWPRAALFQSTLQRPGLGRYSFLTADPVRTAEISLETLADTRAGHGTTSDRTTGVFQPTRDWLARPSAPSVPGLPPFQGGIVGLLSYEAGQLWERLPSLGNSVAPAISLGLYDWVLAWDHLDNRAWIIVQPLDSERGCDSAARLAAIKAALNEPDRPGQDLAPRSAPAPSSPSDVFARLPGLRSNFDRPGYVQAVQRVVRYIHAGDIFQANLSQRFSAPVTMPAAELYARLAAVNPAPFAAYYDAGDLQVISASPERFLRLSGAEVETRPIKGTRARRAGVEADLFTRDELRESDKDRAENVMIVDLLRNDLSRVCRPGSIRVPQLCGVETYETVQHLVSEVRGTLRAGFDFFDLLAATFPGGSITGAPKIRAMEIITELEQVPRGPYCGTLFYLGFNGEADSSILIRTFTQTGNVLHFPAGGGITAQSDPESEYNETLHKVEGLLRALAPAGRQE</sequence>
<dbReference type="PANTHER" id="PTHR11236:SF50">
    <property type="entry name" value="AMINODEOXYCHORISMATE SYNTHASE COMPONENT 1"/>
    <property type="match status" value="1"/>
</dbReference>
<dbReference type="KEGG" id="ccos:Pan44_51280"/>
<name>A0A517SLR3_9PLAN</name>
<gene>
    <name evidence="6" type="primary">pabB</name>
    <name evidence="6" type="ORF">Pan44_51280</name>
</gene>
<feature type="region of interest" description="Disordered" evidence="3">
    <location>
        <begin position="178"/>
        <end position="197"/>
    </location>
</feature>
<dbReference type="OrthoDB" id="9803598at2"/>
<dbReference type="Proteomes" id="UP000315700">
    <property type="component" value="Chromosome"/>
</dbReference>
<keyword evidence="6" id="KW-0032">Aminotransferase</keyword>
<dbReference type="GO" id="GO:0000162">
    <property type="term" value="P:L-tryptophan biosynthetic process"/>
    <property type="evidence" value="ECO:0007669"/>
    <property type="project" value="TreeGrafter"/>
</dbReference>
<dbReference type="Pfam" id="PF00425">
    <property type="entry name" value="Chorismate_bind"/>
    <property type="match status" value="1"/>
</dbReference>
<evidence type="ECO:0000256" key="1">
    <source>
        <dbReference type="ARBA" id="ARBA00013139"/>
    </source>
</evidence>
<evidence type="ECO:0000256" key="3">
    <source>
        <dbReference type="SAM" id="MobiDB-lite"/>
    </source>
</evidence>
<accession>A0A517SLR3</accession>
<organism evidence="6 7">
    <name type="scientific">Caulifigura coniformis</name>
    <dbReference type="NCBI Taxonomy" id="2527983"/>
    <lineage>
        <taxon>Bacteria</taxon>
        <taxon>Pseudomonadati</taxon>
        <taxon>Planctomycetota</taxon>
        <taxon>Planctomycetia</taxon>
        <taxon>Planctomycetales</taxon>
        <taxon>Planctomycetaceae</taxon>
        <taxon>Caulifigura</taxon>
    </lineage>
</organism>
<reference evidence="6 7" key="1">
    <citation type="submission" date="2019-02" db="EMBL/GenBank/DDBJ databases">
        <title>Deep-cultivation of Planctomycetes and their phenomic and genomic characterization uncovers novel biology.</title>
        <authorList>
            <person name="Wiegand S."/>
            <person name="Jogler M."/>
            <person name="Boedeker C."/>
            <person name="Pinto D."/>
            <person name="Vollmers J."/>
            <person name="Rivas-Marin E."/>
            <person name="Kohn T."/>
            <person name="Peeters S.H."/>
            <person name="Heuer A."/>
            <person name="Rast P."/>
            <person name="Oberbeckmann S."/>
            <person name="Bunk B."/>
            <person name="Jeske O."/>
            <person name="Meyerdierks A."/>
            <person name="Storesund J.E."/>
            <person name="Kallscheuer N."/>
            <person name="Luecker S."/>
            <person name="Lage O.M."/>
            <person name="Pohl T."/>
            <person name="Merkel B.J."/>
            <person name="Hornburger P."/>
            <person name="Mueller R.-W."/>
            <person name="Bruemmer F."/>
            <person name="Labrenz M."/>
            <person name="Spormann A.M."/>
            <person name="Op den Camp H."/>
            <person name="Overmann J."/>
            <person name="Amann R."/>
            <person name="Jetten M.S.M."/>
            <person name="Mascher T."/>
            <person name="Medema M.H."/>
            <person name="Devos D.P."/>
            <person name="Kaster A.-K."/>
            <person name="Ovreas L."/>
            <person name="Rohde M."/>
            <person name="Galperin M.Y."/>
            <person name="Jogler C."/>
        </authorList>
    </citation>
    <scope>NUCLEOTIDE SEQUENCE [LARGE SCALE GENOMIC DNA]</scope>
    <source>
        <strain evidence="6 7">Pan44</strain>
    </source>
</reference>
<dbReference type="InParanoid" id="A0A517SLR3"/>
<evidence type="ECO:0000259" key="5">
    <source>
        <dbReference type="Pfam" id="PF04715"/>
    </source>
</evidence>
<dbReference type="InterPro" id="IPR005802">
    <property type="entry name" value="ADC_synth_comp_1"/>
</dbReference>
<evidence type="ECO:0000256" key="2">
    <source>
        <dbReference type="ARBA" id="ARBA00022679"/>
    </source>
</evidence>
<dbReference type="GO" id="GO:0009396">
    <property type="term" value="P:folic acid-containing compound biosynthetic process"/>
    <property type="evidence" value="ECO:0007669"/>
    <property type="project" value="InterPro"/>
</dbReference>
<dbReference type="Gene3D" id="3.60.120.10">
    <property type="entry name" value="Anthranilate synthase"/>
    <property type="match status" value="1"/>
</dbReference>
<evidence type="ECO:0000313" key="6">
    <source>
        <dbReference type="EMBL" id="QDT57063.1"/>
    </source>
</evidence>
<dbReference type="NCBIfam" id="TIGR00553">
    <property type="entry name" value="pabB"/>
    <property type="match status" value="1"/>
</dbReference>
<dbReference type="AlphaFoldDB" id="A0A517SLR3"/>
<dbReference type="EMBL" id="CP036271">
    <property type="protein sequence ID" value="QDT57063.1"/>
    <property type="molecule type" value="Genomic_DNA"/>
</dbReference>
<dbReference type="InterPro" id="IPR015890">
    <property type="entry name" value="Chorismate_C"/>
</dbReference>
<dbReference type="InterPro" id="IPR005801">
    <property type="entry name" value="ADC_synthase"/>
</dbReference>
<keyword evidence="2 6" id="KW-0808">Transferase</keyword>
<dbReference type="InterPro" id="IPR006805">
    <property type="entry name" value="Anth_synth_I_N"/>
</dbReference>
<proteinExistence type="predicted"/>
<protein>
    <recommendedName>
        <fullName evidence="1">aminodeoxychorismate synthase</fullName>
        <ecNumber evidence="1">2.6.1.85</ecNumber>
    </recommendedName>
</protein>
<feature type="domain" description="Anthranilate synthase component I N-terminal" evidence="5">
    <location>
        <begin position="18"/>
        <end position="150"/>
    </location>
</feature>
<dbReference type="PANTHER" id="PTHR11236">
    <property type="entry name" value="AMINOBENZOATE/ANTHRANILATE SYNTHASE"/>
    <property type="match status" value="1"/>
</dbReference>
<keyword evidence="7" id="KW-1185">Reference proteome</keyword>